<proteinExistence type="inferred from homology"/>
<dbReference type="STRING" id="1423753.FD28_GL000930"/>
<comment type="caution">
    <text evidence="3">The sequence shown here is derived from an EMBL/GenBank/DDBJ whole genome shotgun (WGS) entry which is preliminary data.</text>
</comment>
<name>A0A0R1UK87_9LACO</name>
<dbReference type="GO" id="GO:0006351">
    <property type="term" value="P:DNA-templated transcription"/>
    <property type="evidence" value="ECO:0007669"/>
    <property type="project" value="TreeGrafter"/>
</dbReference>
<dbReference type="EMBL" id="AZFS01000061">
    <property type="protein sequence ID" value="KRL93744.1"/>
    <property type="molecule type" value="Genomic_DNA"/>
</dbReference>
<evidence type="ECO:0000313" key="3">
    <source>
        <dbReference type="EMBL" id="KRL93744.1"/>
    </source>
</evidence>
<dbReference type="PANTHER" id="PTHR38781:SF1">
    <property type="entry name" value="ANTITOXIN DINJ-RELATED"/>
    <property type="match status" value="1"/>
</dbReference>
<dbReference type="AlphaFoldDB" id="A0A0R1UK87"/>
<evidence type="ECO:0000313" key="4">
    <source>
        <dbReference type="Proteomes" id="UP000051580"/>
    </source>
</evidence>
<protein>
    <recommendedName>
        <fullName evidence="5">DNA-damage-inducible protein J</fullName>
    </recommendedName>
</protein>
<evidence type="ECO:0000256" key="1">
    <source>
        <dbReference type="ARBA" id="ARBA00010562"/>
    </source>
</evidence>
<organism evidence="3 4">
    <name type="scientific">Levilactobacillus hammesii DSM 16381</name>
    <dbReference type="NCBI Taxonomy" id="1423753"/>
    <lineage>
        <taxon>Bacteria</taxon>
        <taxon>Bacillati</taxon>
        <taxon>Bacillota</taxon>
        <taxon>Bacilli</taxon>
        <taxon>Lactobacillales</taxon>
        <taxon>Lactobacillaceae</taxon>
        <taxon>Levilactobacillus</taxon>
    </lineage>
</organism>
<dbReference type="Pfam" id="PF04221">
    <property type="entry name" value="RelB"/>
    <property type="match status" value="1"/>
</dbReference>
<sequence>MINPDARNKDRLTIRVDHERKQHATAIAESMGTDLPNLVNMFLAQLITENGMPFKPTNDKVMTELDEALADVKAGRVKTFTSADDLFNHIHQLENTADDQDL</sequence>
<dbReference type="PANTHER" id="PTHR38781">
    <property type="entry name" value="ANTITOXIN DINJ-RELATED"/>
    <property type="match status" value="1"/>
</dbReference>
<reference evidence="3 4" key="1">
    <citation type="journal article" date="2015" name="Genome Announc.">
        <title>Expanding the biotechnology potential of lactobacilli through comparative genomics of 213 strains and associated genera.</title>
        <authorList>
            <person name="Sun Z."/>
            <person name="Harris H.M."/>
            <person name="McCann A."/>
            <person name="Guo C."/>
            <person name="Argimon S."/>
            <person name="Zhang W."/>
            <person name="Yang X."/>
            <person name="Jeffery I.B."/>
            <person name="Cooney J.C."/>
            <person name="Kagawa T.F."/>
            <person name="Liu W."/>
            <person name="Song Y."/>
            <person name="Salvetti E."/>
            <person name="Wrobel A."/>
            <person name="Rasinkangas P."/>
            <person name="Parkhill J."/>
            <person name="Rea M.C."/>
            <person name="O'Sullivan O."/>
            <person name="Ritari J."/>
            <person name="Douillard F.P."/>
            <person name="Paul Ross R."/>
            <person name="Yang R."/>
            <person name="Briner A.E."/>
            <person name="Felis G.E."/>
            <person name="de Vos W.M."/>
            <person name="Barrangou R."/>
            <person name="Klaenhammer T.R."/>
            <person name="Caufield P.W."/>
            <person name="Cui Y."/>
            <person name="Zhang H."/>
            <person name="O'Toole P.W."/>
        </authorList>
    </citation>
    <scope>NUCLEOTIDE SEQUENCE [LARGE SCALE GENOMIC DNA]</scope>
    <source>
        <strain evidence="3 4">DSM 16381</strain>
    </source>
</reference>
<dbReference type="InterPro" id="IPR013321">
    <property type="entry name" value="Arc_rbn_hlx_hlx"/>
</dbReference>
<dbReference type="GO" id="GO:0006355">
    <property type="term" value="P:regulation of DNA-templated transcription"/>
    <property type="evidence" value="ECO:0007669"/>
    <property type="project" value="InterPro"/>
</dbReference>
<evidence type="ECO:0008006" key="5">
    <source>
        <dbReference type="Google" id="ProtNLM"/>
    </source>
</evidence>
<dbReference type="Gene3D" id="1.10.1220.10">
    <property type="entry name" value="Met repressor-like"/>
    <property type="match status" value="1"/>
</dbReference>
<dbReference type="NCBIfam" id="TIGR02384">
    <property type="entry name" value="RelB_DinJ"/>
    <property type="match status" value="1"/>
</dbReference>
<comment type="similarity">
    <text evidence="1">Belongs to the RelB/DinJ antitoxin family.</text>
</comment>
<dbReference type="InterPro" id="IPR007337">
    <property type="entry name" value="RelB/DinJ"/>
</dbReference>
<dbReference type="PATRIC" id="fig|1423753.3.peg.970"/>
<evidence type="ECO:0000256" key="2">
    <source>
        <dbReference type="ARBA" id="ARBA00022649"/>
    </source>
</evidence>
<keyword evidence="2" id="KW-1277">Toxin-antitoxin system</keyword>
<dbReference type="RefSeq" id="WP_057734789.1">
    <property type="nucleotide sequence ID" value="NZ_AZFS01000061.1"/>
</dbReference>
<gene>
    <name evidence="3" type="ORF">FD28_GL000930</name>
</gene>
<accession>A0A0R1UK87</accession>
<keyword evidence="4" id="KW-1185">Reference proteome</keyword>
<dbReference type="Proteomes" id="UP000051580">
    <property type="component" value="Unassembled WGS sequence"/>
</dbReference>